<dbReference type="EC" id="4.2.2.29" evidence="7"/>
<dbReference type="Gene3D" id="3.30.1490.480">
    <property type="entry name" value="Endolytic murein transglycosylase"/>
    <property type="match status" value="2"/>
</dbReference>
<dbReference type="HAMAP" id="MF_02065">
    <property type="entry name" value="MltG"/>
    <property type="match status" value="1"/>
</dbReference>
<comment type="function">
    <text evidence="7">Functions as a peptidoglycan terminase that cleaves nascent peptidoglycan strands endolytically to terminate their elongation.</text>
</comment>
<dbReference type="NCBIfam" id="TIGR00247">
    <property type="entry name" value="endolytic transglycosylase MltG"/>
    <property type="match status" value="1"/>
</dbReference>
<comment type="subcellular location">
    <subcellularLocation>
        <location evidence="7">Cell membrane</location>
        <topology evidence="7">Single-pass membrane protein</topology>
    </subcellularLocation>
</comment>
<keyword evidence="1 7" id="KW-1003">Cell membrane</keyword>
<comment type="similarity">
    <text evidence="7">Belongs to the transglycosylase MltG family.</text>
</comment>
<feature type="transmembrane region" description="Helical" evidence="7">
    <location>
        <begin position="12"/>
        <end position="30"/>
    </location>
</feature>
<evidence type="ECO:0000256" key="4">
    <source>
        <dbReference type="ARBA" id="ARBA00023136"/>
    </source>
</evidence>
<dbReference type="Proteomes" id="UP000183404">
    <property type="component" value="Unassembled WGS sequence"/>
</dbReference>
<evidence type="ECO:0000313" key="8">
    <source>
        <dbReference type="EMBL" id="SDE98230.1"/>
    </source>
</evidence>
<keyword evidence="5 7" id="KW-0456">Lyase</keyword>
<dbReference type="GO" id="GO:0071555">
    <property type="term" value="P:cell wall organization"/>
    <property type="evidence" value="ECO:0007669"/>
    <property type="project" value="UniProtKB-KW"/>
</dbReference>
<dbReference type="GO" id="GO:0005886">
    <property type="term" value="C:plasma membrane"/>
    <property type="evidence" value="ECO:0007669"/>
    <property type="project" value="UniProtKB-SubCell"/>
</dbReference>
<proteinExistence type="inferred from homology"/>
<evidence type="ECO:0000256" key="3">
    <source>
        <dbReference type="ARBA" id="ARBA00022989"/>
    </source>
</evidence>
<comment type="catalytic activity">
    <reaction evidence="7">
        <text>a peptidoglycan chain = a peptidoglycan chain with N-acetyl-1,6-anhydromuramyl-[peptide] at the reducing end + a peptidoglycan chain with N-acetylglucosamine at the non-reducing end.</text>
        <dbReference type="EC" id="4.2.2.29"/>
    </reaction>
</comment>
<evidence type="ECO:0000313" key="9">
    <source>
        <dbReference type="Proteomes" id="UP000183404"/>
    </source>
</evidence>
<evidence type="ECO:0000256" key="2">
    <source>
        <dbReference type="ARBA" id="ARBA00022692"/>
    </source>
</evidence>
<protein>
    <recommendedName>
        <fullName evidence="7">Endolytic murein transglycosylase</fullName>
        <ecNumber evidence="7">4.2.2.29</ecNumber>
    </recommendedName>
    <alternativeName>
        <fullName evidence="7">Peptidoglycan lytic transglycosylase</fullName>
    </alternativeName>
    <alternativeName>
        <fullName evidence="7">Peptidoglycan polymerization terminase</fullName>
    </alternativeName>
</protein>
<dbReference type="GO" id="GO:0009252">
    <property type="term" value="P:peptidoglycan biosynthetic process"/>
    <property type="evidence" value="ECO:0007669"/>
    <property type="project" value="UniProtKB-UniRule"/>
</dbReference>
<evidence type="ECO:0000256" key="1">
    <source>
        <dbReference type="ARBA" id="ARBA00022475"/>
    </source>
</evidence>
<reference evidence="8 9" key="1">
    <citation type="submission" date="2016-10" db="EMBL/GenBank/DDBJ databases">
        <authorList>
            <person name="de Groot N.N."/>
        </authorList>
    </citation>
    <scope>NUCLEOTIDE SEQUENCE [LARGE SCALE GENOMIC DNA]</scope>
    <source>
        <strain evidence="8 9">DSM 569</strain>
    </source>
</reference>
<keyword evidence="3 7" id="KW-1133">Transmembrane helix</keyword>
<keyword evidence="6 7" id="KW-0961">Cell wall biogenesis/degradation</keyword>
<dbReference type="Pfam" id="PF02618">
    <property type="entry name" value="YceG"/>
    <property type="match status" value="1"/>
</dbReference>
<feature type="site" description="Important for catalytic activity" evidence="7">
    <location>
        <position position="231"/>
    </location>
</feature>
<keyword evidence="2 7" id="KW-0812">Transmembrane</keyword>
<dbReference type="PANTHER" id="PTHR30518:SF2">
    <property type="entry name" value="ENDOLYTIC MUREIN TRANSGLYCOSYLASE"/>
    <property type="match status" value="1"/>
</dbReference>
<dbReference type="Gene3D" id="3.30.160.60">
    <property type="entry name" value="Classic Zinc Finger"/>
    <property type="match status" value="1"/>
</dbReference>
<dbReference type="RefSeq" id="WP_074591876.1">
    <property type="nucleotide sequence ID" value="NZ_FNBS01000001.1"/>
</dbReference>
<sequence>MNNVEYKRKSRFAVVITTIIFLFFSAFVYYQSFFQPVTTKSDVPQKIINIPKGYSTVQIAKVLKENNLIKNEWFFIWRAKVLGADGKLQAGKYLLSPNMTTDQIIEKIFAGKAQKDTIKVTIPEGYSVKDIANKLSQLGLVNKDKFLEVAQKDTFNYDFLKDIPKDRPSRLEGYLFPDTYQIPIEAGEKEIINIMLKRFQQVYNSTIKDNAKYVGMTPDQIVIIASLIEKEAVVDKDRPLIAGVIYNRLKKHMKLQIDATVQYALGEHKDKLLYKDLEVDSPYNTYQHYGLPIGPICNPGLKSIKAALFPAKHDFYYYVAKKDGSHIFSITYEDHLKAQKEIEANENNNTK</sequence>
<dbReference type="GO" id="GO:0008932">
    <property type="term" value="F:lytic endotransglycosylase activity"/>
    <property type="evidence" value="ECO:0007669"/>
    <property type="project" value="UniProtKB-UniRule"/>
</dbReference>
<name>A0A1G7HCP9_THETY</name>
<dbReference type="AlphaFoldDB" id="A0A1G7HCP9"/>
<dbReference type="EMBL" id="FNBS01000001">
    <property type="protein sequence ID" value="SDE98230.1"/>
    <property type="molecule type" value="Genomic_DNA"/>
</dbReference>
<gene>
    <name evidence="7" type="primary">mltG</name>
    <name evidence="8" type="ORF">SAMN04244560_00064</name>
</gene>
<dbReference type="InterPro" id="IPR003770">
    <property type="entry name" value="MLTG-like"/>
</dbReference>
<evidence type="ECO:0000256" key="6">
    <source>
        <dbReference type="ARBA" id="ARBA00023316"/>
    </source>
</evidence>
<keyword evidence="4 7" id="KW-0472">Membrane</keyword>
<dbReference type="PANTHER" id="PTHR30518">
    <property type="entry name" value="ENDOLYTIC MUREIN TRANSGLYCOSYLASE"/>
    <property type="match status" value="1"/>
</dbReference>
<evidence type="ECO:0000256" key="7">
    <source>
        <dbReference type="HAMAP-Rule" id="MF_02065"/>
    </source>
</evidence>
<dbReference type="CDD" id="cd08010">
    <property type="entry name" value="MltG_like"/>
    <property type="match status" value="1"/>
</dbReference>
<organism evidence="8 9">
    <name type="scientific">Thermoanaerobacter thermohydrosulfuricus</name>
    <name type="common">Clostridium thermohydrosulfuricum</name>
    <dbReference type="NCBI Taxonomy" id="1516"/>
    <lineage>
        <taxon>Bacteria</taxon>
        <taxon>Bacillati</taxon>
        <taxon>Bacillota</taxon>
        <taxon>Clostridia</taxon>
        <taxon>Thermoanaerobacterales</taxon>
        <taxon>Thermoanaerobacteraceae</taxon>
        <taxon>Thermoanaerobacter</taxon>
    </lineage>
</organism>
<accession>A0A1G7HCP9</accession>
<evidence type="ECO:0000256" key="5">
    <source>
        <dbReference type="ARBA" id="ARBA00023239"/>
    </source>
</evidence>